<dbReference type="FunFam" id="1.20.120.1760:FF:000003">
    <property type="entry name" value="CDP-diacylglycerol--inositol 3-phosphatidyltransferase"/>
    <property type="match status" value="1"/>
</dbReference>
<gene>
    <name evidence="20" type="ORF">TRFO_41496</name>
</gene>
<keyword evidence="7 17" id="KW-0808">Transferase</keyword>
<evidence type="ECO:0000256" key="9">
    <source>
        <dbReference type="ARBA" id="ARBA00022723"/>
    </source>
</evidence>
<evidence type="ECO:0000256" key="6">
    <source>
        <dbReference type="ARBA" id="ARBA00022516"/>
    </source>
</evidence>
<dbReference type="PANTHER" id="PTHR15362:SF4">
    <property type="entry name" value="CDP-DIACYLGLYCEROL--INOSITOL 3-PHOSPHATIDYLTRANSFERASE"/>
    <property type="match status" value="1"/>
</dbReference>
<feature type="transmembrane region" description="Helical" evidence="19">
    <location>
        <begin position="172"/>
        <end position="195"/>
    </location>
</feature>
<evidence type="ECO:0000256" key="19">
    <source>
        <dbReference type="SAM" id="Phobius"/>
    </source>
</evidence>
<keyword evidence="14 17" id="KW-0594">Phospholipid biosynthesis</keyword>
<dbReference type="RefSeq" id="XP_068370005.1">
    <property type="nucleotide sequence ID" value="XM_068513805.1"/>
</dbReference>
<dbReference type="InterPro" id="IPR000462">
    <property type="entry name" value="CDP-OH_P_trans"/>
</dbReference>
<evidence type="ECO:0000256" key="3">
    <source>
        <dbReference type="ARBA" id="ARBA00004141"/>
    </source>
</evidence>
<evidence type="ECO:0000256" key="1">
    <source>
        <dbReference type="ARBA" id="ARBA00001936"/>
    </source>
</evidence>
<evidence type="ECO:0000256" key="8">
    <source>
        <dbReference type="ARBA" id="ARBA00022692"/>
    </source>
</evidence>
<comment type="caution">
    <text evidence="20">The sequence shown here is derived from an EMBL/GenBank/DDBJ whole genome shotgun (WGS) entry which is preliminary data.</text>
</comment>
<dbReference type="PANTHER" id="PTHR15362">
    <property type="entry name" value="PHOSPHATIDYLINOSITOL SYNTHASE"/>
    <property type="match status" value="1"/>
</dbReference>
<comment type="cofactor">
    <cofactor evidence="2">
        <name>Mg(2+)</name>
        <dbReference type="ChEBI" id="CHEBI:18420"/>
    </cofactor>
</comment>
<dbReference type="PROSITE" id="PS00379">
    <property type="entry name" value="CDP_ALCOHOL_P_TRANSF"/>
    <property type="match status" value="1"/>
</dbReference>
<dbReference type="VEuPathDB" id="TrichDB:TRFO_41496"/>
<reference evidence="20" key="1">
    <citation type="submission" date="2016-10" db="EMBL/GenBank/DDBJ databases">
        <authorList>
            <person name="Benchimol M."/>
            <person name="Almeida L.G."/>
            <person name="Vasconcelos A.T."/>
            <person name="Perreira-Neves A."/>
            <person name="Rosa I.A."/>
            <person name="Tasca T."/>
            <person name="Bogo M.R."/>
            <person name="de Souza W."/>
        </authorList>
    </citation>
    <scope>NUCLEOTIDE SEQUENCE [LARGE SCALE GENOMIC DNA]</scope>
    <source>
        <strain evidence="20">K</strain>
    </source>
</reference>
<evidence type="ECO:0000256" key="17">
    <source>
        <dbReference type="PIRNR" id="PIRNR000848"/>
    </source>
</evidence>
<feature type="transmembrane region" description="Helical" evidence="19">
    <location>
        <begin position="127"/>
        <end position="152"/>
    </location>
</feature>
<sequence length="204" mass="23649">MVSRFLYIPNLIGYSRMILMFIAYYVHETHPLVFIICYALSQLLDMLDGRAARAFNQATKFGAMLDMVTDRCSTVGLMLTLSARYPQYTFWCHVFIWLDICSHWCHMLSSGKKSHKLILGGPWLLRYYYATNWFMVLLIIGAEGFPLCLYALSFKEMFPPESIPLIKLGMFSMLPLFILKHIINVIQFVHASILLDEPDEEKAK</sequence>
<dbReference type="GO" id="GO:0003881">
    <property type="term" value="F:CDP-diacylglycerol-inositol 3-phosphatidyltransferase activity"/>
    <property type="evidence" value="ECO:0007669"/>
    <property type="project" value="UniProtKB-UniRule"/>
</dbReference>
<evidence type="ECO:0000256" key="16">
    <source>
        <dbReference type="ARBA" id="ARBA00023264"/>
    </source>
</evidence>
<feature type="transmembrane region" description="Helical" evidence="19">
    <location>
        <begin position="21"/>
        <end position="41"/>
    </location>
</feature>
<evidence type="ECO:0000256" key="5">
    <source>
        <dbReference type="ARBA" id="ARBA00013212"/>
    </source>
</evidence>
<dbReference type="GO" id="GO:0046872">
    <property type="term" value="F:metal ion binding"/>
    <property type="evidence" value="ECO:0007669"/>
    <property type="project" value="UniProtKB-KW"/>
</dbReference>
<evidence type="ECO:0000256" key="7">
    <source>
        <dbReference type="ARBA" id="ARBA00022679"/>
    </source>
</evidence>
<organism evidence="20 21">
    <name type="scientific">Tritrichomonas foetus</name>
    <dbReference type="NCBI Taxonomy" id="1144522"/>
    <lineage>
        <taxon>Eukaryota</taxon>
        <taxon>Metamonada</taxon>
        <taxon>Parabasalia</taxon>
        <taxon>Tritrichomonadida</taxon>
        <taxon>Tritrichomonadidae</taxon>
        <taxon>Tritrichomonas</taxon>
    </lineage>
</organism>
<dbReference type="GO" id="GO:0005794">
    <property type="term" value="C:Golgi apparatus"/>
    <property type="evidence" value="ECO:0007669"/>
    <property type="project" value="TreeGrafter"/>
</dbReference>
<proteinExistence type="inferred from homology"/>
<dbReference type="AlphaFoldDB" id="A0A1J4L4K8"/>
<keyword evidence="8 19" id="KW-0812">Transmembrane</keyword>
<comment type="cofactor">
    <cofactor evidence="1">
        <name>Mn(2+)</name>
        <dbReference type="ChEBI" id="CHEBI:29035"/>
    </cofactor>
</comment>
<comment type="similarity">
    <text evidence="4 17 18">Belongs to the CDP-alcohol phosphatidyltransferase class-I family.</text>
</comment>
<dbReference type="EMBL" id="MLAK01000063">
    <property type="protein sequence ID" value="OHT16869.1"/>
    <property type="molecule type" value="Genomic_DNA"/>
</dbReference>
<keyword evidence="9" id="KW-0479">Metal-binding</keyword>
<evidence type="ECO:0000313" key="21">
    <source>
        <dbReference type="Proteomes" id="UP000179807"/>
    </source>
</evidence>
<keyword evidence="11 19" id="KW-1133">Transmembrane helix</keyword>
<dbReference type="EC" id="2.7.8.11" evidence="5 17"/>
<dbReference type="GeneID" id="94848509"/>
<evidence type="ECO:0000313" key="20">
    <source>
        <dbReference type="EMBL" id="OHT16869.1"/>
    </source>
</evidence>
<dbReference type="Proteomes" id="UP000179807">
    <property type="component" value="Unassembled WGS sequence"/>
</dbReference>
<keyword evidence="21" id="KW-1185">Reference proteome</keyword>
<accession>A0A1J4L4K8</accession>
<evidence type="ECO:0000256" key="2">
    <source>
        <dbReference type="ARBA" id="ARBA00001946"/>
    </source>
</evidence>
<evidence type="ECO:0000256" key="12">
    <source>
        <dbReference type="ARBA" id="ARBA00023098"/>
    </source>
</evidence>
<keyword evidence="16 17" id="KW-1208">Phospholipid metabolism</keyword>
<name>A0A1J4L4K8_9EUKA</name>
<comment type="subcellular location">
    <subcellularLocation>
        <location evidence="3">Membrane</location>
        <topology evidence="3">Multi-pass membrane protein</topology>
    </subcellularLocation>
</comment>
<dbReference type="Pfam" id="PF01066">
    <property type="entry name" value="CDP-OH_P_transf"/>
    <property type="match status" value="1"/>
</dbReference>
<evidence type="ECO:0000256" key="14">
    <source>
        <dbReference type="ARBA" id="ARBA00023209"/>
    </source>
</evidence>
<evidence type="ECO:0000256" key="13">
    <source>
        <dbReference type="ARBA" id="ARBA00023136"/>
    </source>
</evidence>
<protein>
    <recommendedName>
        <fullName evidence="5 17">CDP-diacylglycerol--inositol 3-phosphatidyltransferase</fullName>
        <ecNumber evidence="5 17">2.7.8.11</ecNumber>
    </recommendedName>
</protein>
<dbReference type="InterPro" id="IPR048254">
    <property type="entry name" value="CDP_ALCOHOL_P_TRANSF_CS"/>
</dbReference>
<evidence type="ECO:0000256" key="15">
    <source>
        <dbReference type="ARBA" id="ARBA00023211"/>
    </source>
</evidence>
<dbReference type="Gene3D" id="1.20.120.1760">
    <property type="match status" value="1"/>
</dbReference>
<keyword evidence="10" id="KW-0460">Magnesium</keyword>
<keyword evidence="15" id="KW-0464">Manganese</keyword>
<dbReference type="PIRSF" id="PIRSF000848">
    <property type="entry name" value="CDP_diag_ino_3_P"/>
    <property type="match status" value="1"/>
</dbReference>
<evidence type="ECO:0000256" key="11">
    <source>
        <dbReference type="ARBA" id="ARBA00022989"/>
    </source>
</evidence>
<evidence type="ECO:0000256" key="18">
    <source>
        <dbReference type="RuleBase" id="RU003750"/>
    </source>
</evidence>
<dbReference type="InterPro" id="IPR014387">
    <property type="entry name" value="CDP_diag_ino_3_P_euk"/>
</dbReference>
<dbReference type="GO" id="GO:0016020">
    <property type="term" value="C:membrane"/>
    <property type="evidence" value="ECO:0007669"/>
    <property type="project" value="UniProtKB-SubCell"/>
</dbReference>
<dbReference type="GO" id="GO:0006661">
    <property type="term" value="P:phosphatidylinositol biosynthetic process"/>
    <property type="evidence" value="ECO:0007669"/>
    <property type="project" value="TreeGrafter"/>
</dbReference>
<comment type="catalytic activity">
    <reaction evidence="17">
        <text>a CDP-1,2-diacyl-sn-glycerol + myo-inositol = a 1,2-diacyl-sn-glycero-3-phospho-(1D-myo-inositol) + CMP + H(+)</text>
        <dbReference type="Rhea" id="RHEA:11580"/>
        <dbReference type="ChEBI" id="CHEBI:15378"/>
        <dbReference type="ChEBI" id="CHEBI:17268"/>
        <dbReference type="ChEBI" id="CHEBI:57880"/>
        <dbReference type="ChEBI" id="CHEBI:58332"/>
        <dbReference type="ChEBI" id="CHEBI:60377"/>
        <dbReference type="EC" id="2.7.8.11"/>
    </reaction>
</comment>
<keyword evidence="13 17" id="KW-0472">Membrane</keyword>
<dbReference type="OrthoDB" id="10251079at2759"/>
<evidence type="ECO:0000256" key="10">
    <source>
        <dbReference type="ARBA" id="ARBA00022842"/>
    </source>
</evidence>
<keyword evidence="6 17" id="KW-0444">Lipid biosynthesis</keyword>
<evidence type="ECO:0000256" key="4">
    <source>
        <dbReference type="ARBA" id="ARBA00010441"/>
    </source>
</evidence>
<dbReference type="InterPro" id="IPR043130">
    <property type="entry name" value="CDP-OH_PTrfase_TM_dom"/>
</dbReference>
<keyword evidence="12 17" id="KW-0443">Lipid metabolism</keyword>